<proteinExistence type="predicted"/>
<reference evidence="1" key="1">
    <citation type="submission" date="2022-07" db="EMBL/GenBank/DDBJ databases">
        <title>Phylogenomic reconstructions and comparative analyses of Kickxellomycotina fungi.</title>
        <authorList>
            <person name="Reynolds N.K."/>
            <person name="Stajich J.E."/>
            <person name="Barry K."/>
            <person name="Grigoriev I.V."/>
            <person name="Crous P."/>
            <person name="Smith M.E."/>
        </authorList>
    </citation>
    <scope>NUCLEOTIDE SEQUENCE</scope>
    <source>
        <strain evidence="1">Benny 63K</strain>
    </source>
</reference>
<name>A0ACC1I2S7_9FUNG</name>
<keyword evidence="2" id="KW-1185">Reference proteome</keyword>
<gene>
    <name evidence="1" type="ORF">LPJ66_010929</name>
</gene>
<comment type="caution">
    <text evidence="1">The sequence shown here is derived from an EMBL/GenBank/DDBJ whole genome shotgun (WGS) entry which is preliminary data.</text>
</comment>
<evidence type="ECO:0000313" key="2">
    <source>
        <dbReference type="Proteomes" id="UP001150581"/>
    </source>
</evidence>
<dbReference type="EMBL" id="JANBPG010003071">
    <property type="protein sequence ID" value="KAJ1883781.1"/>
    <property type="molecule type" value="Genomic_DNA"/>
</dbReference>
<accession>A0ACC1I2S7</accession>
<feature type="non-terminal residue" evidence="1">
    <location>
        <position position="1"/>
    </location>
</feature>
<organism evidence="1 2">
    <name type="scientific">Kickxella alabastrina</name>
    <dbReference type="NCBI Taxonomy" id="61397"/>
    <lineage>
        <taxon>Eukaryota</taxon>
        <taxon>Fungi</taxon>
        <taxon>Fungi incertae sedis</taxon>
        <taxon>Zoopagomycota</taxon>
        <taxon>Kickxellomycotina</taxon>
        <taxon>Kickxellomycetes</taxon>
        <taxon>Kickxellales</taxon>
        <taxon>Kickxellaceae</taxon>
        <taxon>Kickxella</taxon>
    </lineage>
</organism>
<dbReference type="Proteomes" id="UP001150581">
    <property type="component" value="Unassembled WGS sequence"/>
</dbReference>
<protein>
    <submittedName>
        <fullName evidence="1">Uncharacterized protein</fullName>
    </submittedName>
</protein>
<evidence type="ECO:0000313" key="1">
    <source>
        <dbReference type="EMBL" id="KAJ1883781.1"/>
    </source>
</evidence>
<sequence>LASTIGKTCILLGLAPTLVVICGVGWALTPKAEAEANVAASPAFKQHKPTNTSSASHTSETKARVELIEMEPAQAHVAAEQALTKAQANNAPVHAAQRSESESESLRRKLAVFESKLAERDASIANLKVKLGRAEKDNATLQIKLASTESMMRVQRQNVKSLDADVRKAERELKEARTSVEEQQHIVVELRNKVELSRTVQAKAPQHGKPVFCSGSLHALRQNVRTLYDEVCKAESELNVARAVTKAQQELIIKLCNEIKAVQVRAKAQQPAGKAPRAGYFEAIRTPLAKVAGISHASKPDIAGPSATSLALKEIADSLDEIFHRGHRSQTNQI</sequence>